<feature type="transmembrane region" description="Helical" evidence="1">
    <location>
        <begin position="66"/>
        <end position="88"/>
    </location>
</feature>
<reference evidence="2" key="1">
    <citation type="journal article" date="2014" name="Int. J. Syst. Evol. Microbiol.">
        <title>Complete genome sequence of Corynebacterium casei LMG S-19264T (=DSM 44701T), isolated from a smear-ripened cheese.</title>
        <authorList>
            <consortium name="US DOE Joint Genome Institute (JGI-PGF)"/>
            <person name="Walter F."/>
            <person name="Albersmeier A."/>
            <person name="Kalinowski J."/>
            <person name="Ruckert C."/>
        </authorList>
    </citation>
    <scope>NUCLEOTIDE SEQUENCE</scope>
    <source>
        <strain evidence="2">CGMCC 1.6293</strain>
    </source>
</reference>
<dbReference type="Proteomes" id="UP000649829">
    <property type="component" value="Unassembled WGS sequence"/>
</dbReference>
<feature type="transmembrane region" description="Helical" evidence="1">
    <location>
        <begin position="182"/>
        <end position="201"/>
    </location>
</feature>
<keyword evidence="1" id="KW-0472">Membrane</keyword>
<organism evidence="2 3">
    <name type="scientific">Pseudooceanicola nanhaiensis</name>
    <dbReference type="NCBI Taxonomy" id="375761"/>
    <lineage>
        <taxon>Bacteria</taxon>
        <taxon>Pseudomonadati</taxon>
        <taxon>Pseudomonadota</taxon>
        <taxon>Alphaproteobacteria</taxon>
        <taxon>Rhodobacterales</taxon>
        <taxon>Paracoccaceae</taxon>
        <taxon>Pseudooceanicola</taxon>
    </lineage>
</organism>
<comment type="caution">
    <text evidence="2">The sequence shown here is derived from an EMBL/GenBank/DDBJ whole genome shotgun (WGS) entry which is preliminary data.</text>
</comment>
<evidence type="ECO:0000313" key="2">
    <source>
        <dbReference type="EMBL" id="GGL85077.1"/>
    </source>
</evidence>
<evidence type="ECO:0000313" key="3">
    <source>
        <dbReference type="Proteomes" id="UP000649829"/>
    </source>
</evidence>
<sequence>MDGAAEDEKAVTLDRLSMAALGALAGFATWALAERFDGTRFALFLIVFVIGAFAVFFALSGPARRLHAGLAAIALVLPASGLLVWASFRYEGVEGFLGSPQAITAFIAIVTLGTPFTAAALRRPGGWRDYAALFDLSWMIVVRYGLSWAFTGLFWLLLFLSDALLGIVGIGVIGDVIGIDPVPFALTGAVLGTALAVIHQYRSYVSPFLLLRLLRLLLPPVLAVVLIFLIALPVRGLSGLFGGLSAAGTLMAVAVAILTLVTSVVDRDESAAARSGFMLISARIAAALTPGLAALALIAVFLRVEQYGWTPDRVTAGLAALVLVLYGLAYLFAVLGGRRWARRLREANLWMALVVIGISALWLTPVLNAERISTESQIARYENGTIPAEDLPLYEMANDWGRAGKAGLAELAAMEGREDAAQLTQLIEKARSARYREEYRRDVTRADRPERLDRLAASLPIRPEGATLGRAALDGLDEYFVDRILQACDRSLPDGRPGCVLVRDAFFPNETDPQGILLLLEEDGSVTAQYVAFDSGQPRVRSLFDVEANVWPQVDREDLIRVLDGDFTVGPSSLRALTIGDKEIIPDN</sequence>
<name>A0A917W962_9RHOB</name>
<feature type="transmembrane region" description="Helical" evidence="1">
    <location>
        <begin position="141"/>
        <end position="170"/>
    </location>
</feature>
<feature type="transmembrane region" description="Helical" evidence="1">
    <location>
        <begin position="39"/>
        <end position="59"/>
    </location>
</feature>
<feature type="transmembrane region" description="Helical" evidence="1">
    <location>
        <begin position="100"/>
        <end position="121"/>
    </location>
</feature>
<feature type="transmembrane region" description="Helical" evidence="1">
    <location>
        <begin position="347"/>
        <end position="367"/>
    </location>
</feature>
<protein>
    <submittedName>
        <fullName evidence="2">DUF4153 domain-containing protein</fullName>
    </submittedName>
</protein>
<dbReference type="RefSeq" id="WP_028285326.1">
    <property type="nucleotide sequence ID" value="NZ_BMLF01000001.1"/>
</dbReference>
<feature type="transmembrane region" description="Helical" evidence="1">
    <location>
        <begin position="277"/>
        <end position="302"/>
    </location>
</feature>
<feature type="transmembrane region" description="Helical" evidence="1">
    <location>
        <begin position="213"/>
        <end position="234"/>
    </location>
</feature>
<feature type="transmembrane region" description="Helical" evidence="1">
    <location>
        <begin position="12"/>
        <end position="33"/>
    </location>
</feature>
<feature type="transmembrane region" description="Helical" evidence="1">
    <location>
        <begin position="314"/>
        <end position="335"/>
    </location>
</feature>
<keyword evidence="3" id="KW-1185">Reference proteome</keyword>
<accession>A0A917W962</accession>
<gene>
    <name evidence="2" type="ORF">GCM10011534_03710</name>
</gene>
<feature type="transmembrane region" description="Helical" evidence="1">
    <location>
        <begin position="240"/>
        <end position="265"/>
    </location>
</feature>
<keyword evidence="1" id="KW-1133">Transmembrane helix</keyword>
<dbReference type="EMBL" id="BMLF01000001">
    <property type="protein sequence ID" value="GGL85077.1"/>
    <property type="molecule type" value="Genomic_DNA"/>
</dbReference>
<keyword evidence="1" id="KW-0812">Transmembrane</keyword>
<dbReference type="AlphaFoldDB" id="A0A917W962"/>
<evidence type="ECO:0000256" key="1">
    <source>
        <dbReference type="SAM" id="Phobius"/>
    </source>
</evidence>
<reference evidence="2" key="2">
    <citation type="submission" date="2020-09" db="EMBL/GenBank/DDBJ databases">
        <authorList>
            <person name="Sun Q."/>
            <person name="Zhou Y."/>
        </authorList>
    </citation>
    <scope>NUCLEOTIDE SEQUENCE</scope>
    <source>
        <strain evidence="2">CGMCC 1.6293</strain>
    </source>
</reference>
<proteinExistence type="predicted"/>